<dbReference type="InterPro" id="IPR050392">
    <property type="entry name" value="Collagen/C1q_domain"/>
</dbReference>
<dbReference type="PANTHER" id="PTHR15427">
    <property type="entry name" value="EMILIN ELASTIN MICROFIBRIL INTERFACE-LOCATED PROTEIN ELASTIN MICROFIBRIL INTERFACER"/>
    <property type="match status" value="1"/>
</dbReference>
<accession>K1RCV8</accession>
<dbReference type="EMBL" id="JH818576">
    <property type="protein sequence ID" value="EKC39090.1"/>
    <property type="molecule type" value="Genomic_DNA"/>
</dbReference>
<gene>
    <name evidence="3" type="ORF">CGI_10020666</name>
</gene>
<evidence type="ECO:0000313" key="3">
    <source>
        <dbReference type="EMBL" id="EKC39090.1"/>
    </source>
</evidence>
<dbReference type="GO" id="GO:0005581">
    <property type="term" value="C:collagen trimer"/>
    <property type="evidence" value="ECO:0007669"/>
    <property type="project" value="UniProtKB-KW"/>
</dbReference>
<dbReference type="PRINTS" id="PR00007">
    <property type="entry name" value="COMPLEMNTC1Q"/>
</dbReference>
<dbReference type="InterPro" id="IPR001073">
    <property type="entry name" value="C1q_dom"/>
</dbReference>
<evidence type="ECO:0000256" key="2">
    <source>
        <dbReference type="ARBA" id="ARBA00022525"/>
    </source>
</evidence>
<dbReference type="PROSITE" id="PS50871">
    <property type="entry name" value="C1Q"/>
    <property type="match status" value="1"/>
</dbReference>
<name>K1RCV8_MAGGI</name>
<proteinExistence type="predicted"/>
<evidence type="ECO:0000256" key="1">
    <source>
        <dbReference type="ARBA" id="ARBA00004613"/>
    </source>
</evidence>
<reference evidence="3" key="1">
    <citation type="journal article" date="2012" name="Nature">
        <title>The oyster genome reveals stress adaptation and complexity of shell formation.</title>
        <authorList>
            <person name="Zhang G."/>
            <person name="Fang X."/>
            <person name="Guo X."/>
            <person name="Li L."/>
            <person name="Luo R."/>
            <person name="Xu F."/>
            <person name="Yang P."/>
            <person name="Zhang L."/>
            <person name="Wang X."/>
            <person name="Qi H."/>
            <person name="Xiong Z."/>
            <person name="Que H."/>
            <person name="Xie Y."/>
            <person name="Holland P.W."/>
            <person name="Paps J."/>
            <person name="Zhu Y."/>
            <person name="Wu F."/>
            <person name="Chen Y."/>
            <person name="Wang J."/>
            <person name="Peng C."/>
            <person name="Meng J."/>
            <person name="Yang L."/>
            <person name="Liu J."/>
            <person name="Wen B."/>
            <person name="Zhang N."/>
            <person name="Huang Z."/>
            <person name="Zhu Q."/>
            <person name="Feng Y."/>
            <person name="Mount A."/>
            <person name="Hedgecock D."/>
            <person name="Xu Z."/>
            <person name="Liu Y."/>
            <person name="Domazet-Loso T."/>
            <person name="Du Y."/>
            <person name="Sun X."/>
            <person name="Zhang S."/>
            <person name="Liu B."/>
            <person name="Cheng P."/>
            <person name="Jiang X."/>
            <person name="Li J."/>
            <person name="Fan D."/>
            <person name="Wang W."/>
            <person name="Fu W."/>
            <person name="Wang T."/>
            <person name="Wang B."/>
            <person name="Zhang J."/>
            <person name="Peng Z."/>
            <person name="Li Y."/>
            <person name="Li N."/>
            <person name="Wang J."/>
            <person name="Chen M."/>
            <person name="He Y."/>
            <person name="Tan F."/>
            <person name="Song X."/>
            <person name="Zheng Q."/>
            <person name="Huang R."/>
            <person name="Yang H."/>
            <person name="Du X."/>
            <person name="Chen L."/>
            <person name="Yang M."/>
            <person name="Gaffney P.M."/>
            <person name="Wang S."/>
            <person name="Luo L."/>
            <person name="She Z."/>
            <person name="Ming Y."/>
            <person name="Huang W."/>
            <person name="Zhang S."/>
            <person name="Huang B."/>
            <person name="Zhang Y."/>
            <person name="Qu T."/>
            <person name="Ni P."/>
            <person name="Miao G."/>
            <person name="Wang J."/>
            <person name="Wang Q."/>
            <person name="Steinberg C.E."/>
            <person name="Wang H."/>
            <person name="Li N."/>
            <person name="Qian L."/>
            <person name="Zhang G."/>
            <person name="Li Y."/>
            <person name="Yang H."/>
            <person name="Liu X."/>
            <person name="Wang J."/>
            <person name="Yin Y."/>
            <person name="Wang J."/>
        </authorList>
    </citation>
    <scope>NUCLEOTIDE SEQUENCE [LARGE SCALE GENOMIC DNA]</scope>
    <source>
        <strain evidence="3">05x7-T-G4-1.051#20</strain>
    </source>
</reference>
<dbReference type="SMART" id="SM00110">
    <property type="entry name" value="C1Q"/>
    <property type="match status" value="1"/>
</dbReference>
<dbReference type="HOGENOM" id="CLU_001074_8_3_1"/>
<organism evidence="3">
    <name type="scientific">Magallana gigas</name>
    <name type="common">Pacific oyster</name>
    <name type="synonym">Crassostrea gigas</name>
    <dbReference type="NCBI Taxonomy" id="29159"/>
    <lineage>
        <taxon>Eukaryota</taxon>
        <taxon>Metazoa</taxon>
        <taxon>Spiralia</taxon>
        <taxon>Lophotrochozoa</taxon>
        <taxon>Mollusca</taxon>
        <taxon>Bivalvia</taxon>
        <taxon>Autobranchia</taxon>
        <taxon>Pteriomorphia</taxon>
        <taxon>Ostreida</taxon>
        <taxon>Ostreoidea</taxon>
        <taxon>Ostreidae</taxon>
        <taxon>Magallana</taxon>
    </lineage>
</organism>
<keyword evidence="2" id="KW-0964">Secreted</keyword>
<dbReference type="Pfam" id="PF00386">
    <property type="entry name" value="C1q"/>
    <property type="match status" value="1"/>
</dbReference>
<comment type="subcellular location">
    <subcellularLocation>
        <location evidence="1">Secreted</location>
    </subcellularLocation>
</comment>
<sequence>MGIFMTWVYSGFTTGPPYKPGGNPELTQKVNPGVSWESSSFPRSVSFSVSVKSTILALGAGQTVKYDAVLTNDGNGYDDRTGVFTCPVAGTYMFVVDSLSWPGIWLKLKVNKLTVGKLHVSSGHKVDLIQISRTVIVKLKPGDHVKVENAANGGKIYHEMYSGFTGALLY</sequence>
<dbReference type="AlphaFoldDB" id="K1RCV8"/>
<dbReference type="SUPFAM" id="SSF49842">
    <property type="entry name" value="TNF-like"/>
    <property type="match status" value="1"/>
</dbReference>
<dbReference type="Gene3D" id="2.60.120.40">
    <property type="match status" value="1"/>
</dbReference>
<protein>
    <submittedName>
        <fullName evidence="3">Uncharacterized protein</fullName>
    </submittedName>
</protein>
<dbReference type="InterPro" id="IPR008983">
    <property type="entry name" value="Tumour_necrosis_fac-like_dom"/>
</dbReference>
<dbReference type="PANTHER" id="PTHR15427:SF33">
    <property type="entry name" value="COLLAGEN IV NC1 DOMAIN-CONTAINING PROTEIN"/>
    <property type="match status" value="1"/>
</dbReference>
<dbReference type="InParanoid" id="K1RCV8"/>